<evidence type="ECO:0000313" key="2">
    <source>
        <dbReference type="Proteomes" id="UP000199450"/>
    </source>
</evidence>
<protein>
    <submittedName>
        <fullName evidence="1">Uncharacterized protein</fullName>
    </submittedName>
</protein>
<dbReference type="AlphaFoldDB" id="A0A1H7Y6W5"/>
<sequence>MKYQIPEIPGFFVIDNSYEIGSEYQWIKTFTGE</sequence>
<keyword evidence="2" id="KW-1185">Reference proteome</keyword>
<evidence type="ECO:0000313" key="1">
    <source>
        <dbReference type="EMBL" id="SEM41068.1"/>
    </source>
</evidence>
<dbReference type="STRING" id="295069.SAMN05421856_10365"/>
<name>A0A1H7Y6W5_9FLAO</name>
<dbReference type="Proteomes" id="UP000199450">
    <property type="component" value="Unassembled WGS sequence"/>
</dbReference>
<dbReference type="EMBL" id="FOBV01000003">
    <property type="protein sequence ID" value="SEM41068.1"/>
    <property type="molecule type" value="Genomic_DNA"/>
</dbReference>
<gene>
    <name evidence="1" type="ORF">SAMN05421856_10365</name>
</gene>
<reference evidence="2" key="1">
    <citation type="submission" date="2016-10" db="EMBL/GenBank/DDBJ databases">
        <authorList>
            <person name="Varghese N."/>
            <person name="Submissions S."/>
        </authorList>
    </citation>
    <scope>NUCLEOTIDE SEQUENCE [LARGE SCALE GENOMIC DNA]</scope>
    <source>
        <strain evidence="2">DSM 17453</strain>
    </source>
</reference>
<organism evidence="1 2">
    <name type="scientific">Chryseobacterium taichungense</name>
    <dbReference type="NCBI Taxonomy" id="295069"/>
    <lineage>
        <taxon>Bacteria</taxon>
        <taxon>Pseudomonadati</taxon>
        <taxon>Bacteroidota</taxon>
        <taxon>Flavobacteriia</taxon>
        <taxon>Flavobacteriales</taxon>
        <taxon>Weeksellaceae</taxon>
        <taxon>Chryseobacterium group</taxon>
        <taxon>Chryseobacterium</taxon>
    </lineage>
</organism>
<accession>A0A1H7Y6W5</accession>
<proteinExistence type="predicted"/>